<name>A0A6M3IT71_9ZZZZ</name>
<sequence>MLSIIQHGILWYNEMEQVICPECRKPVTKLKERFPKEEGSLPAVLVMCDFCCCEFTISRPSGW</sequence>
<accession>A0A6M3IT71</accession>
<protein>
    <submittedName>
        <fullName evidence="1">Uncharacterized protein</fullName>
    </submittedName>
</protein>
<reference evidence="1" key="1">
    <citation type="submission" date="2020-03" db="EMBL/GenBank/DDBJ databases">
        <title>The deep terrestrial virosphere.</title>
        <authorList>
            <person name="Holmfeldt K."/>
            <person name="Nilsson E."/>
            <person name="Simone D."/>
            <person name="Lopez-Fernandez M."/>
            <person name="Wu X."/>
            <person name="de Brujin I."/>
            <person name="Lundin D."/>
            <person name="Andersson A."/>
            <person name="Bertilsson S."/>
            <person name="Dopson M."/>
        </authorList>
    </citation>
    <scope>NUCLEOTIDE SEQUENCE</scope>
    <source>
        <strain evidence="1">MM415B01022</strain>
    </source>
</reference>
<organism evidence="1">
    <name type="scientific">viral metagenome</name>
    <dbReference type="NCBI Taxonomy" id="1070528"/>
    <lineage>
        <taxon>unclassified sequences</taxon>
        <taxon>metagenomes</taxon>
        <taxon>organismal metagenomes</taxon>
    </lineage>
</organism>
<evidence type="ECO:0000313" key="1">
    <source>
        <dbReference type="EMBL" id="QJA60929.1"/>
    </source>
</evidence>
<proteinExistence type="predicted"/>
<gene>
    <name evidence="1" type="ORF">MM415B01022_0019</name>
</gene>
<dbReference type="AlphaFoldDB" id="A0A6M3IT71"/>
<dbReference type="EMBL" id="MT141425">
    <property type="protein sequence ID" value="QJA60929.1"/>
    <property type="molecule type" value="Genomic_DNA"/>
</dbReference>